<accession>A0A0A9C626</accession>
<dbReference type="AlphaFoldDB" id="A0A0A9C626"/>
<evidence type="ECO:0000313" key="1">
    <source>
        <dbReference type="EMBL" id="JAD71739.1"/>
    </source>
</evidence>
<name>A0A0A9C626_ARUDO</name>
<protein>
    <submittedName>
        <fullName evidence="1">Uncharacterized protein</fullName>
    </submittedName>
</protein>
<reference evidence="1" key="1">
    <citation type="submission" date="2014-09" db="EMBL/GenBank/DDBJ databases">
        <authorList>
            <person name="Magalhaes I.L.F."/>
            <person name="Oliveira U."/>
            <person name="Santos F.R."/>
            <person name="Vidigal T.H.D.A."/>
            <person name="Brescovit A.D."/>
            <person name="Santos A.J."/>
        </authorList>
    </citation>
    <scope>NUCLEOTIDE SEQUENCE</scope>
    <source>
        <tissue evidence="1">Shoot tissue taken approximately 20 cm above the soil surface</tissue>
    </source>
</reference>
<dbReference type="EMBL" id="GBRH01226156">
    <property type="protein sequence ID" value="JAD71739.1"/>
    <property type="molecule type" value="Transcribed_RNA"/>
</dbReference>
<organism evidence="1">
    <name type="scientific">Arundo donax</name>
    <name type="common">Giant reed</name>
    <name type="synonym">Donax arundinaceus</name>
    <dbReference type="NCBI Taxonomy" id="35708"/>
    <lineage>
        <taxon>Eukaryota</taxon>
        <taxon>Viridiplantae</taxon>
        <taxon>Streptophyta</taxon>
        <taxon>Embryophyta</taxon>
        <taxon>Tracheophyta</taxon>
        <taxon>Spermatophyta</taxon>
        <taxon>Magnoliopsida</taxon>
        <taxon>Liliopsida</taxon>
        <taxon>Poales</taxon>
        <taxon>Poaceae</taxon>
        <taxon>PACMAD clade</taxon>
        <taxon>Arundinoideae</taxon>
        <taxon>Arundineae</taxon>
        <taxon>Arundo</taxon>
    </lineage>
</organism>
<reference evidence="1" key="2">
    <citation type="journal article" date="2015" name="Data Brief">
        <title>Shoot transcriptome of the giant reed, Arundo donax.</title>
        <authorList>
            <person name="Barrero R.A."/>
            <person name="Guerrero F.D."/>
            <person name="Moolhuijzen P."/>
            <person name="Goolsby J.A."/>
            <person name="Tidwell J."/>
            <person name="Bellgard S.E."/>
            <person name="Bellgard M.I."/>
        </authorList>
    </citation>
    <scope>NUCLEOTIDE SEQUENCE</scope>
    <source>
        <tissue evidence="1">Shoot tissue taken approximately 20 cm above the soil surface</tissue>
    </source>
</reference>
<proteinExistence type="predicted"/>
<sequence length="19" mass="2115">MQHTRHPSLSTNVGKIVPL</sequence>